<dbReference type="InterPro" id="IPR020027">
    <property type="entry name" value="Pseudamin_synth-assoc_MeTrfase"/>
</dbReference>
<dbReference type="InterPro" id="IPR029063">
    <property type="entry name" value="SAM-dependent_MTases_sf"/>
</dbReference>
<dbReference type="AlphaFoldDB" id="A0A6I0ERE9"/>
<reference evidence="1 2" key="1">
    <citation type="submission" date="2019-10" db="EMBL/GenBank/DDBJ databases">
        <title>Whole-genome sequence of the extremophile Heliorestis acidaminivorans DSM 24790.</title>
        <authorList>
            <person name="Kyndt J.A."/>
            <person name="Meyer T.E."/>
        </authorList>
    </citation>
    <scope>NUCLEOTIDE SEQUENCE [LARGE SCALE GENOMIC DNA]</scope>
    <source>
        <strain evidence="1 2">DSM 24790</strain>
    </source>
</reference>
<keyword evidence="1" id="KW-0808">Transferase</keyword>
<dbReference type="Gene3D" id="3.40.50.150">
    <property type="entry name" value="Vaccinia Virus protein VP39"/>
    <property type="match status" value="1"/>
</dbReference>
<name>A0A6I0ERE9_9FIRM</name>
<protein>
    <submittedName>
        <fullName evidence="1">Pseudaminic acid biosynthesis-associated methylase</fullName>
    </submittedName>
</protein>
<accession>A0A6I0ERE9</accession>
<dbReference type="EMBL" id="WBXO01000004">
    <property type="protein sequence ID" value="KAB2952939.1"/>
    <property type="molecule type" value="Genomic_DNA"/>
</dbReference>
<dbReference type="GO" id="GO:0032259">
    <property type="term" value="P:methylation"/>
    <property type="evidence" value="ECO:0007669"/>
    <property type="project" value="UniProtKB-KW"/>
</dbReference>
<keyword evidence="2" id="KW-1185">Reference proteome</keyword>
<organism evidence="1 2">
    <name type="scientific">Heliorestis acidaminivorans</name>
    <dbReference type="NCBI Taxonomy" id="553427"/>
    <lineage>
        <taxon>Bacteria</taxon>
        <taxon>Bacillati</taxon>
        <taxon>Bacillota</taxon>
        <taxon>Clostridia</taxon>
        <taxon>Eubacteriales</taxon>
        <taxon>Heliobacteriaceae</taxon>
        <taxon>Heliorestis</taxon>
    </lineage>
</organism>
<evidence type="ECO:0000313" key="1">
    <source>
        <dbReference type="EMBL" id="KAB2952939.1"/>
    </source>
</evidence>
<dbReference type="RefSeq" id="WP_151619598.1">
    <property type="nucleotide sequence ID" value="NZ_WBXO01000004.1"/>
</dbReference>
<dbReference type="GO" id="GO:0008168">
    <property type="term" value="F:methyltransferase activity"/>
    <property type="evidence" value="ECO:0007669"/>
    <property type="project" value="UniProtKB-KW"/>
</dbReference>
<dbReference type="NCBIfam" id="TIGR03587">
    <property type="entry name" value="Pse_Me-ase"/>
    <property type="match status" value="1"/>
</dbReference>
<gene>
    <name evidence="1" type="ORF">F9B85_06625</name>
</gene>
<dbReference type="SUPFAM" id="SSF53335">
    <property type="entry name" value="S-adenosyl-L-methionine-dependent methyltransferases"/>
    <property type="match status" value="1"/>
</dbReference>
<keyword evidence="1" id="KW-0489">Methyltransferase</keyword>
<evidence type="ECO:0000313" key="2">
    <source>
        <dbReference type="Proteomes" id="UP000468766"/>
    </source>
</evidence>
<dbReference type="OrthoDB" id="9808140at2"/>
<comment type="caution">
    <text evidence="1">The sequence shown here is derived from an EMBL/GenBank/DDBJ whole genome shotgun (WGS) entry which is preliminary data.</text>
</comment>
<dbReference type="Proteomes" id="UP000468766">
    <property type="component" value="Unassembled WGS sequence"/>
</dbReference>
<proteinExistence type="predicted"/>
<sequence length="207" mass="24160">MIHYKTEQERFWASDFGDEYVDRNQSEQLFASNLRLFSNIISHMGKVESLIEIGANVGMNLNALQLLLPNVDLAGIEINQKAATILSKNKEIQVYNQSILDFQVDYQRDVVLSKGVLIHISPDALTEVYNKMYQMCKRYIIIAEYYNPTPVEIKYRGHANKLFKRDFAGELLKQHQDLSLVDYGFVYHKDNNFPQDDITWFLLEKKK</sequence>